<keyword evidence="2" id="KW-1185">Reference proteome</keyword>
<protein>
    <submittedName>
        <fullName evidence="1">Uncharacterized protein</fullName>
    </submittedName>
</protein>
<organism evidence="1 2">
    <name type="scientific">Pangasius djambal</name>
    <dbReference type="NCBI Taxonomy" id="1691987"/>
    <lineage>
        <taxon>Eukaryota</taxon>
        <taxon>Metazoa</taxon>
        <taxon>Chordata</taxon>
        <taxon>Craniata</taxon>
        <taxon>Vertebrata</taxon>
        <taxon>Euteleostomi</taxon>
        <taxon>Actinopterygii</taxon>
        <taxon>Neopterygii</taxon>
        <taxon>Teleostei</taxon>
        <taxon>Ostariophysi</taxon>
        <taxon>Siluriformes</taxon>
        <taxon>Pangasiidae</taxon>
        <taxon>Pangasius</taxon>
    </lineage>
</organism>
<proteinExistence type="predicted"/>
<accession>A0ACC5ZN77</accession>
<evidence type="ECO:0000313" key="2">
    <source>
        <dbReference type="Proteomes" id="UP000830395"/>
    </source>
</evidence>
<gene>
    <name evidence="1" type="ORF">PDJAM_G00168100</name>
</gene>
<name>A0ACC5ZN77_9TELE</name>
<evidence type="ECO:0000313" key="1">
    <source>
        <dbReference type="EMBL" id="MCJ8748736.1"/>
    </source>
</evidence>
<sequence>MENISEASVQSDSRRETMFETPASDSDSGDSLFLTQSVSSASRTVKRHRPSNTQVCLFSQESEDEHERDGDQNAQHEDTRTKSDSDSETSYTDLHHRWKSLVKTHGRISRRSRPRCQRAPPKRIVLPFLKKSGSGQLSARKNQIIVNSEIGGFFKCILKLSKGHGEKRRRELSPSILPSE</sequence>
<comment type="caution">
    <text evidence="1">The sequence shown here is derived from an EMBL/GenBank/DDBJ whole genome shotgun (WGS) entry which is preliminary data.</text>
</comment>
<dbReference type="EMBL" id="CM041001">
    <property type="protein sequence ID" value="MCJ8748736.1"/>
    <property type="molecule type" value="Genomic_DNA"/>
</dbReference>
<reference evidence="1" key="1">
    <citation type="submission" date="2020-02" db="EMBL/GenBank/DDBJ databases">
        <title>Genome sequencing of the panga catfish, Pangasius djambal.</title>
        <authorList>
            <person name="Wen M."/>
            <person name="Zahm M."/>
            <person name="Roques C."/>
            <person name="Cabau C."/>
            <person name="Klopp C."/>
            <person name="Donnadieu C."/>
            <person name="Jouanno E."/>
            <person name="Avarre J.-C."/>
            <person name="Campet M."/>
            <person name="Ha T."/>
            <person name="Dugue R."/>
            <person name="Lampietro C."/>
            <person name="Louis A."/>
            <person name="Herpin A."/>
            <person name="Echchiki A."/>
            <person name="Berthelot C."/>
            <person name="Parey E."/>
            <person name="Roest-Crollius H."/>
            <person name="Braasch I."/>
            <person name="Postlethwait J.H."/>
            <person name="Bobe J."/>
            <person name="Montfort J."/>
            <person name="Bouchez O."/>
            <person name="Begum T."/>
            <person name="Schartl M."/>
            <person name="Gustiano R."/>
            <person name="Guiguen Y."/>
        </authorList>
    </citation>
    <scope>NUCLEOTIDE SEQUENCE</scope>
    <source>
        <strain evidence="1">Pdj_M5554</strain>
    </source>
</reference>
<dbReference type="Proteomes" id="UP000830395">
    <property type="component" value="Chromosome 27"/>
</dbReference>